<keyword evidence="1" id="KW-0732">Signal</keyword>
<dbReference type="AlphaFoldDB" id="A0AAF1AUM5"/>
<proteinExistence type="predicted"/>
<evidence type="ECO:0008006" key="4">
    <source>
        <dbReference type="Google" id="ProtNLM"/>
    </source>
</evidence>
<gene>
    <name evidence="2" type="ORF">DCAR_0414904</name>
</gene>
<protein>
    <recommendedName>
        <fullName evidence="4">Late nodulin</fullName>
    </recommendedName>
</protein>
<accession>A0AAF1AUM5</accession>
<feature type="signal peptide" evidence="1">
    <location>
        <begin position="1"/>
        <end position="22"/>
    </location>
</feature>
<evidence type="ECO:0000313" key="3">
    <source>
        <dbReference type="Proteomes" id="UP000077755"/>
    </source>
</evidence>
<sequence length="65" mass="7274">MEHEIKISLMAILSLIFMSTVASKHCNTSFDCHDQECMFGFPICLDHVCGCGGQSLYKIPETPQH</sequence>
<reference evidence="2" key="1">
    <citation type="journal article" date="2016" name="Nat. Genet.">
        <title>A high-quality carrot genome assembly provides new insights into carotenoid accumulation and asterid genome evolution.</title>
        <authorList>
            <person name="Iorizzo M."/>
            <person name="Ellison S."/>
            <person name="Senalik D."/>
            <person name="Zeng P."/>
            <person name="Satapoomin P."/>
            <person name="Huang J."/>
            <person name="Bowman M."/>
            <person name="Iovene M."/>
            <person name="Sanseverino W."/>
            <person name="Cavagnaro P."/>
            <person name="Yildiz M."/>
            <person name="Macko-Podgorni A."/>
            <person name="Moranska E."/>
            <person name="Grzebelus E."/>
            <person name="Grzebelus D."/>
            <person name="Ashrafi H."/>
            <person name="Zheng Z."/>
            <person name="Cheng S."/>
            <person name="Spooner D."/>
            <person name="Van Deynze A."/>
            <person name="Simon P."/>
        </authorList>
    </citation>
    <scope>NUCLEOTIDE SEQUENCE</scope>
    <source>
        <tissue evidence="2">Leaf</tissue>
    </source>
</reference>
<keyword evidence="3" id="KW-1185">Reference proteome</keyword>
<dbReference type="EMBL" id="CP093346">
    <property type="protein sequence ID" value="WOG95579.1"/>
    <property type="molecule type" value="Genomic_DNA"/>
</dbReference>
<evidence type="ECO:0000256" key="1">
    <source>
        <dbReference type="SAM" id="SignalP"/>
    </source>
</evidence>
<name>A0AAF1AUM5_DAUCS</name>
<evidence type="ECO:0000313" key="2">
    <source>
        <dbReference type="EMBL" id="WOG95579.1"/>
    </source>
</evidence>
<dbReference type="Proteomes" id="UP000077755">
    <property type="component" value="Chromosome 4"/>
</dbReference>
<feature type="chain" id="PRO_5042244626" description="Late nodulin" evidence="1">
    <location>
        <begin position="23"/>
        <end position="65"/>
    </location>
</feature>
<organism evidence="2 3">
    <name type="scientific">Daucus carota subsp. sativus</name>
    <name type="common">Carrot</name>
    <dbReference type="NCBI Taxonomy" id="79200"/>
    <lineage>
        <taxon>Eukaryota</taxon>
        <taxon>Viridiplantae</taxon>
        <taxon>Streptophyta</taxon>
        <taxon>Embryophyta</taxon>
        <taxon>Tracheophyta</taxon>
        <taxon>Spermatophyta</taxon>
        <taxon>Magnoliopsida</taxon>
        <taxon>eudicotyledons</taxon>
        <taxon>Gunneridae</taxon>
        <taxon>Pentapetalae</taxon>
        <taxon>asterids</taxon>
        <taxon>campanulids</taxon>
        <taxon>Apiales</taxon>
        <taxon>Apiaceae</taxon>
        <taxon>Apioideae</taxon>
        <taxon>Scandiceae</taxon>
        <taxon>Daucinae</taxon>
        <taxon>Daucus</taxon>
        <taxon>Daucus sect. Daucus</taxon>
    </lineage>
</organism>
<reference evidence="2" key="2">
    <citation type="submission" date="2022-03" db="EMBL/GenBank/DDBJ databases">
        <title>Draft title - Genomic analysis of global carrot germplasm unveils the trajectory of domestication and the origin of high carotenoid orange carrot.</title>
        <authorList>
            <person name="Iorizzo M."/>
            <person name="Ellison S."/>
            <person name="Senalik D."/>
            <person name="Macko-Podgorni A."/>
            <person name="Grzebelus D."/>
            <person name="Bostan H."/>
            <person name="Rolling W."/>
            <person name="Curaba J."/>
            <person name="Simon P."/>
        </authorList>
    </citation>
    <scope>NUCLEOTIDE SEQUENCE</scope>
    <source>
        <tissue evidence="2">Leaf</tissue>
    </source>
</reference>